<accession>A0ABV8TTJ4</accession>
<dbReference type="InterPro" id="IPR036291">
    <property type="entry name" value="NAD(P)-bd_dom_sf"/>
</dbReference>
<sequence>MTETPLHTVLGAGPAGTALAAELARRNLRVRHVSRGEIPATDERIETRRADLSTPEAAVAATEGASVVYHAVNVPYHLQTTVLPGIAEAILTAASRNGARLIVLDTLYPYGEADGEAITERTPWAATSRKGRLRADLDRRYLEAHRDGTARVALGRAADFFGPGVVNSTLGGGFFPGAISGGPALGFGDLTLPHSYSYIGDVARGLATLGADPSGDGRVWHLPANPALPTAAVHALVEEITGRRLEVEALTEPVPRGPFDERLMAEYAEMFYQHRIPQNMVSADFEEAFGAAPTPWREALSATVDWYRSVLERRDGAPGRG</sequence>
<name>A0ABV8TTJ4_9ACTN</name>
<keyword evidence="3" id="KW-1185">Reference proteome</keyword>
<evidence type="ECO:0000313" key="3">
    <source>
        <dbReference type="Proteomes" id="UP001595823"/>
    </source>
</evidence>
<protein>
    <submittedName>
        <fullName evidence="2">NAD-dependent epimerase/dehydratase family protein</fullName>
    </submittedName>
</protein>
<dbReference type="Pfam" id="PF01370">
    <property type="entry name" value="Epimerase"/>
    <property type="match status" value="1"/>
</dbReference>
<dbReference type="Gene3D" id="3.40.50.720">
    <property type="entry name" value="NAD(P)-binding Rossmann-like Domain"/>
    <property type="match status" value="1"/>
</dbReference>
<gene>
    <name evidence="2" type="ORF">ACFPET_00885</name>
</gene>
<dbReference type="Proteomes" id="UP001595823">
    <property type="component" value="Unassembled WGS sequence"/>
</dbReference>
<dbReference type="RefSeq" id="WP_380617486.1">
    <property type="nucleotide sequence ID" value="NZ_JBHSDK010000001.1"/>
</dbReference>
<organism evidence="2 3">
    <name type="scientific">Salininema proteolyticum</name>
    <dbReference type="NCBI Taxonomy" id="1607685"/>
    <lineage>
        <taxon>Bacteria</taxon>
        <taxon>Bacillati</taxon>
        <taxon>Actinomycetota</taxon>
        <taxon>Actinomycetes</taxon>
        <taxon>Glycomycetales</taxon>
        <taxon>Glycomycetaceae</taxon>
        <taxon>Salininema</taxon>
    </lineage>
</organism>
<reference evidence="3" key="1">
    <citation type="journal article" date="2019" name="Int. J. Syst. Evol. Microbiol.">
        <title>The Global Catalogue of Microorganisms (GCM) 10K type strain sequencing project: providing services to taxonomists for standard genome sequencing and annotation.</title>
        <authorList>
            <consortium name="The Broad Institute Genomics Platform"/>
            <consortium name="The Broad Institute Genome Sequencing Center for Infectious Disease"/>
            <person name="Wu L."/>
            <person name="Ma J."/>
        </authorList>
    </citation>
    <scope>NUCLEOTIDE SEQUENCE [LARGE SCALE GENOMIC DNA]</scope>
    <source>
        <strain evidence="3">IBRC-M 10908</strain>
    </source>
</reference>
<comment type="caution">
    <text evidence="2">The sequence shown here is derived from an EMBL/GenBank/DDBJ whole genome shotgun (WGS) entry which is preliminary data.</text>
</comment>
<evidence type="ECO:0000259" key="1">
    <source>
        <dbReference type="Pfam" id="PF01370"/>
    </source>
</evidence>
<feature type="domain" description="NAD-dependent epimerase/dehydratase" evidence="1">
    <location>
        <begin position="10"/>
        <end position="213"/>
    </location>
</feature>
<dbReference type="InterPro" id="IPR001509">
    <property type="entry name" value="Epimerase_deHydtase"/>
</dbReference>
<proteinExistence type="predicted"/>
<evidence type="ECO:0000313" key="2">
    <source>
        <dbReference type="EMBL" id="MFC4333753.1"/>
    </source>
</evidence>
<dbReference type="EMBL" id="JBHSDK010000001">
    <property type="protein sequence ID" value="MFC4333753.1"/>
    <property type="molecule type" value="Genomic_DNA"/>
</dbReference>
<dbReference type="SUPFAM" id="SSF51735">
    <property type="entry name" value="NAD(P)-binding Rossmann-fold domains"/>
    <property type="match status" value="1"/>
</dbReference>